<dbReference type="SUPFAM" id="SSF144091">
    <property type="entry name" value="Rhomboid-like"/>
    <property type="match status" value="1"/>
</dbReference>
<comment type="caution">
    <text evidence="10">The sequence shown here is derived from an EMBL/GenBank/DDBJ whole genome shotgun (WGS) entry which is preliminary data.</text>
</comment>
<dbReference type="InterPro" id="IPR035952">
    <property type="entry name" value="Rhomboid-like_sf"/>
</dbReference>
<evidence type="ECO:0000313" key="10">
    <source>
        <dbReference type="EMBL" id="TSB46712.1"/>
    </source>
</evidence>
<accession>A0A553ZZ46</accession>
<dbReference type="InterPro" id="IPR019734">
    <property type="entry name" value="TPR_rpt"/>
</dbReference>
<feature type="transmembrane region" description="Helical" evidence="8">
    <location>
        <begin position="235"/>
        <end position="258"/>
    </location>
</feature>
<evidence type="ECO:0000256" key="7">
    <source>
        <dbReference type="PROSITE-ProRule" id="PRU00339"/>
    </source>
</evidence>
<dbReference type="OrthoDB" id="9813074at2"/>
<protein>
    <submittedName>
        <fullName evidence="10">Rhomboid family intramembrane serine protease</fullName>
    </submittedName>
</protein>
<dbReference type="InterPro" id="IPR011990">
    <property type="entry name" value="TPR-like_helical_dom_sf"/>
</dbReference>
<evidence type="ECO:0000256" key="1">
    <source>
        <dbReference type="ARBA" id="ARBA00004141"/>
    </source>
</evidence>
<dbReference type="SUPFAM" id="SSF48452">
    <property type="entry name" value="TPR-like"/>
    <property type="match status" value="1"/>
</dbReference>
<evidence type="ECO:0000256" key="3">
    <source>
        <dbReference type="ARBA" id="ARBA00022692"/>
    </source>
</evidence>
<evidence type="ECO:0000313" key="11">
    <source>
        <dbReference type="Proteomes" id="UP000318521"/>
    </source>
</evidence>
<feature type="transmembrane region" description="Helical" evidence="8">
    <location>
        <begin position="265"/>
        <end position="285"/>
    </location>
</feature>
<dbReference type="Pfam" id="PF13432">
    <property type="entry name" value="TPR_16"/>
    <property type="match status" value="1"/>
</dbReference>
<dbReference type="PANTHER" id="PTHR43731">
    <property type="entry name" value="RHOMBOID PROTEASE"/>
    <property type="match status" value="1"/>
</dbReference>
<dbReference type="GO" id="GO:0016020">
    <property type="term" value="C:membrane"/>
    <property type="evidence" value="ECO:0007669"/>
    <property type="project" value="UniProtKB-SubCell"/>
</dbReference>
<feature type="transmembrane region" description="Helical" evidence="8">
    <location>
        <begin position="343"/>
        <end position="361"/>
    </location>
</feature>
<dbReference type="EMBL" id="VLXZ01000005">
    <property type="protein sequence ID" value="TSB46712.1"/>
    <property type="molecule type" value="Genomic_DNA"/>
</dbReference>
<dbReference type="Proteomes" id="UP000318521">
    <property type="component" value="Unassembled WGS sequence"/>
</dbReference>
<keyword evidence="6 8" id="KW-0472">Membrane</keyword>
<feature type="transmembrane region" description="Helical" evidence="8">
    <location>
        <begin position="184"/>
        <end position="202"/>
    </location>
</feature>
<evidence type="ECO:0000256" key="4">
    <source>
        <dbReference type="ARBA" id="ARBA00022801"/>
    </source>
</evidence>
<dbReference type="SMART" id="SM00028">
    <property type="entry name" value="TPR"/>
    <property type="match status" value="2"/>
</dbReference>
<keyword evidence="3 8" id="KW-0812">Transmembrane</keyword>
<keyword evidence="11" id="KW-1185">Reference proteome</keyword>
<comment type="similarity">
    <text evidence="2">Belongs to the peptidase S54 family.</text>
</comment>
<evidence type="ECO:0000256" key="5">
    <source>
        <dbReference type="ARBA" id="ARBA00022989"/>
    </source>
</evidence>
<feature type="repeat" description="TPR" evidence="7">
    <location>
        <begin position="464"/>
        <end position="497"/>
    </location>
</feature>
<sequence length="511" mass="58770">MDVLRSDFYYWRFIYTLVVQQHYQVLSLQDHEVWLTDEQRKSKKVIRLVRTDIDWANHMKQQIDHTFERLDSLRKQLNWSHIHVDNVFVTAFPPVDDWEHLFKQRSSQNEKIVMNSYLLENDQRKQLELIRGDLSSYKLPEDENLNSSQEDYERSILEYQHAVRGSVKHKRDEEEQTFSRGKPIVTFTMLSLITLMFIWLEYSGGSTSTLTLIQWGAKYNPLISDGEWWRLISSMFLHIGFFHLFMNSLALFFLGTLVERIFGSIRFFVVYMVAGVTGSLASFAFMDAVSAGASGAIFGCFGALLYFGSIHRELFRRTMGANVIFILLLNLVLGFMVQGIDMGAHLGGLFGGYLTAAVVGLPGQKRKWYQSVALVSVVVGSIVLWFVGTHDTAYQPETDLQIAAELIQENRDAEAEPYLVRAQDRNHSLPEIPFYLAYIYLNDGRNEEAIPLLEEAIDMRASFHEALYNLALAHSLEGNEEEALTLVEEAIDIQPEEQLYLDLRDQLQAEG</sequence>
<dbReference type="PROSITE" id="PS50005">
    <property type="entry name" value="TPR"/>
    <property type="match status" value="1"/>
</dbReference>
<feature type="transmembrane region" description="Helical" evidence="8">
    <location>
        <begin position="368"/>
        <end position="388"/>
    </location>
</feature>
<feature type="transmembrane region" description="Helical" evidence="8">
    <location>
        <begin position="291"/>
        <end position="307"/>
    </location>
</feature>
<reference evidence="10 11" key="1">
    <citation type="submission" date="2019-07" db="EMBL/GenBank/DDBJ databases">
        <authorList>
            <person name="Park Y.J."/>
            <person name="Jeong S.E."/>
            <person name="Jung H.S."/>
        </authorList>
    </citation>
    <scope>NUCLEOTIDE SEQUENCE [LARGE SCALE GENOMIC DNA]</scope>
    <source>
        <strain evidence="11">P16(2019)</strain>
    </source>
</reference>
<keyword evidence="4" id="KW-0378">Hydrolase</keyword>
<dbReference type="GO" id="GO:0004252">
    <property type="term" value="F:serine-type endopeptidase activity"/>
    <property type="evidence" value="ECO:0007669"/>
    <property type="project" value="InterPro"/>
</dbReference>
<organism evidence="10 11">
    <name type="scientific">Alkalicoccobacillus porphyridii</name>
    <dbReference type="NCBI Taxonomy" id="2597270"/>
    <lineage>
        <taxon>Bacteria</taxon>
        <taxon>Bacillati</taxon>
        <taxon>Bacillota</taxon>
        <taxon>Bacilli</taxon>
        <taxon>Bacillales</taxon>
        <taxon>Bacillaceae</taxon>
        <taxon>Alkalicoccobacillus</taxon>
    </lineage>
</organism>
<gene>
    <name evidence="10" type="ORF">FN960_10175</name>
</gene>
<feature type="domain" description="Peptidase S54 rhomboid" evidence="9">
    <location>
        <begin position="226"/>
        <end position="359"/>
    </location>
</feature>
<dbReference type="InterPro" id="IPR022764">
    <property type="entry name" value="Peptidase_S54_rhomboid_dom"/>
</dbReference>
<evidence type="ECO:0000256" key="8">
    <source>
        <dbReference type="SAM" id="Phobius"/>
    </source>
</evidence>
<name>A0A553ZZ46_9BACI</name>
<evidence type="ECO:0000259" key="9">
    <source>
        <dbReference type="Pfam" id="PF01694"/>
    </source>
</evidence>
<dbReference type="InterPro" id="IPR050925">
    <property type="entry name" value="Rhomboid_protease_S54"/>
</dbReference>
<dbReference type="Gene3D" id="1.25.40.10">
    <property type="entry name" value="Tetratricopeptide repeat domain"/>
    <property type="match status" value="1"/>
</dbReference>
<dbReference type="PANTHER" id="PTHR43731:SF14">
    <property type="entry name" value="PRESENILIN-ASSOCIATED RHOMBOID-LIKE PROTEIN, MITOCHONDRIAL"/>
    <property type="match status" value="1"/>
</dbReference>
<feature type="transmembrane region" description="Helical" evidence="8">
    <location>
        <begin position="319"/>
        <end position="337"/>
    </location>
</feature>
<evidence type="ECO:0000256" key="2">
    <source>
        <dbReference type="ARBA" id="ARBA00009045"/>
    </source>
</evidence>
<dbReference type="Gene3D" id="1.20.1540.10">
    <property type="entry name" value="Rhomboid-like"/>
    <property type="match status" value="1"/>
</dbReference>
<keyword evidence="5 8" id="KW-1133">Transmembrane helix</keyword>
<evidence type="ECO:0000256" key="6">
    <source>
        <dbReference type="ARBA" id="ARBA00023136"/>
    </source>
</evidence>
<dbReference type="RefSeq" id="WP_143848607.1">
    <property type="nucleotide sequence ID" value="NZ_VLXZ01000005.1"/>
</dbReference>
<dbReference type="AlphaFoldDB" id="A0A553ZZ46"/>
<dbReference type="Pfam" id="PF01694">
    <property type="entry name" value="Rhomboid"/>
    <property type="match status" value="1"/>
</dbReference>
<dbReference type="GO" id="GO:0006508">
    <property type="term" value="P:proteolysis"/>
    <property type="evidence" value="ECO:0007669"/>
    <property type="project" value="UniProtKB-KW"/>
</dbReference>
<comment type="subcellular location">
    <subcellularLocation>
        <location evidence="1">Membrane</location>
        <topology evidence="1">Multi-pass membrane protein</topology>
    </subcellularLocation>
</comment>
<keyword evidence="10" id="KW-0645">Protease</keyword>
<proteinExistence type="inferred from homology"/>
<keyword evidence="7" id="KW-0802">TPR repeat</keyword>